<feature type="domain" description="Acyl-CoA dehydrogenase/oxidase C-terminal" evidence="5">
    <location>
        <begin position="240"/>
        <end position="395"/>
    </location>
</feature>
<dbReference type="InterPro" id="IPR009100">
    <property type="entry name" value="AcylCoA_DH/oxidase_NM_dom_sf"/>
</dbReference>
<dbReference type="SUPFAM" id="SSF56645">
    <property type="entry name" value="Acyl-CoA dehydrogenase NM domain-like"/>
    <property type="match status" value="1"/>
</dbReference>
<protein>
    <submittedName>
        <fullName evidence="7">Acyl-CoA dehydrogenase family protein</fullName>
        <ecNumber evidence="7">1.-.-.-</ecNumber>
    </submittedName>
</protein>
<dbReference type="InterPro" id="IPR046373">
    <property type="entry name" value="Acyl-CoA_Oxase/DH_mid-dom_sf"/>
</dbReference>
<proteinExistence type="inferred from homology"/>
<dbReference type="Gene3D" id="2.40.110.10">
    <property type="entry name" value="Butyryl-CoA Dehydrogenase, subunit A, domain 2"/>
    <property type="match status" value="1"/>
</dbReference>
<gene>
    <name evidence="7" type="ORF">ACFPM8_00810</name>
</gene>
<dbReference type="InterPro" id="IPR009075">
    <property type="entry name" value="AcylCo_DH/oxidase_C"/>
</dbReference>
<evidence type="ECO:0000256" key="1">
    <source>
        <dbReference type="ARBA" id="ARBA00001974"/>
    </source>
</evidence>
<dbReference type="GO" id="GO:0016491">
    <property type="term" value="F:oxidoreductase activity"/>
    <property type="evidence" value="ECO:0007669"/>
    <property type="project" value="UniProtKB-KW"/>
</dbReference>
<dbReference type="EMBL" id="JBHSMT010000004">
    <property type="protein sequence ID" value="MFC5472489.1"/>
    <property type="molecule type" value="Genomic_DNA"/>
</dbReference>
<evidence type="ECO:0000313" key="8">
    <source>
        <dbReference type="Proteomes" id="UP001596045"/>
    </source>
</evidence>
<evidence type="ECO:0000256" key="2">
    <source>
        <dbReference type="ARBA" id="ARBA00009347"/>
    </source>
</evidence>
<evidence type="ECO:0000313" key="7">
    <source>
        <dbReference type="EMBL" id="MFC5472489.1"/>
    </source>
</evidence>
<evidence type="ECO:0000256" key="3">
    <source>
        <dbReference type="ARBA" id="ARBA00022630"/>
    </source>
</evidence>
<keyword evidence="7" id="KW-0560">Oxidoreductase</keyword>
<comment type="cofactor">
    <cofactor evidence="1">
        <name>FAD</name>
        <dbReference type="ChEBI" id="CHEBI:57692"/>
    </cofactor>
</comment>
<keyword evidence="8" id="KW-1185">Reference proteome</keyword>
<dbReference type="PANTHER" id="PTHR43884">
    <property type="entry name" value="ACYL-COA DEHYDROGENASE"/>
    <property type="match status" value="1"/>
</dbReference>
<dbReference type="EC" id="1.-.-.-" evidence="7"/>
<feature type="domain" description="Acyl-CoA oxidase/dehydrogenase middle" evidence="6">
    <location>
        <begin position="135"/>
        <end position="212"/>
    </location>
</feature>
<comment type="similarity">
    <text evidence="2">Belongs to the acyl-CoA dehydrogenase family.</text>
</comment>
<comment type="caution">
    <text evidence="7">The sequence shown here is derived from an EMBL/GenBank/DDBJ whole genome shotgun (WGS) entry which is preliminary data.</text>
</comment>
<dbReference type="Gene3D" id="1.20.140.10">
    <property type="entry name" value="Butyryl-CoA Dehydrogenase, subunit A, domain 3"/>
    <property type="match status" value="1"/>
</dbReference>
<dbReference type="Gene3D" id="1.10.540.10">
    <property type="entry name" value="Acyl-CoA dehydrogenase/oxidase, N-terminal domain"/>
    <property type="match status" value="1"/>
</dbReference>
<dbReference type="InterPro" id="IPR037069">
    <property type="entry name" value="AcylCoA_DH/ox_N_sf"/>
</dbReference>
<reference evidence="8" key="1">
    <citation type="journal article" date="2019" name="Int. J. Syst. Evol. Microbiol.">
        <title>The Global Catalogue of Microorganisms (GCM) 10K type strain sequencing project: providing services to taxonomists for standard genome sequencing and annotation.</title>
        <authorList>
            <consortium name="The Broad Institute Genomics Platform"/>
            <consortium name="The Broad Institute Genome Sequencing Center for Infectious Disease"/>
            <person name="Wu L."/>
            <person name="Ma J."/>
        </authorList>
    </citation>
    <scope>NUCLEOTIDE SEQUENCE [LARGE SCALE GENOMIC DNA]</scope>
    <source>
        <strain evidence="8">JCM 17066</strain>
    </source>
</reference>
<dbReference type="InterPro" id="IPR036250">
    <property type="entry name" value="AcylCo_DH-like_C"/>
</dbReference>
<dbReference type="SUPFAM" id="SSF47203">
    <property type="entry name" value="Acyl-CoA dehydrogenase C-terminal domain-like"/>
    <property type="match status" value="1"/>
</dbReference>
<organism evidence="7 8">
    <name type="scientific">Paraherbaspirillum soli</name>
    <dbReference type="NCBI Taxonomy" id="631222"/>
    <lineage>
        <taxon>Bacteria</taxon>
        <taxon>Pseudomonadati</taxon>
        <taxon>Pseudomonadota</taxon>
        <taxon>Betaproteobacteria</taxon>
        <taxon>Burkholderiales</taxon>
        <taxon>Oxalobacteraceae</taxon>
        <taxon>Paraherbaspirillum</taxon>
    </lineage>
</organism>
<dbReference type="CDD" id="cd00567">
    <property type="entry name" value="ACAD"/>
    <property type="match status" value="1"/>
</dbReference>
<sequence>MLRFDPTVLALPFFESHHRDLALNVSDWLAGPAGSDIDAITRDADPKVVGRKLTRLLGQADWLRFVVPRAGDSGQPKLDVRSMCLLREAFASYHDLLDFSFSIQGLGCAAAGLYGDVARFNQFLAASASGEMLGSFAISEPEVGSNLAAAALEARLVDGRYVLNGVKTWVSYGNIADVHCVLVRTGEGPGAMGLSLLLVPADTPGLTIAQDIALIAPRAFATLNFSNCEVAADQLVGVPGMGFKYALQILDIYRVTVAAAAIGFCRKALRVAGQWAKSRRIGDEFLFDMQMTKSKLADMAVYLDATSLLVARAAWELDTRQGKDISQRDLSRHISIAKLFGTDGAQQVVDDAVQIMGAYGVVKDAEVENLYRQIRLLRIYEGTSEIQRLIIANNLNFKS</sequence>
<dbReference type="Pfam" id="PF02770">
    <property type="entry name" value="Acyl-CoA_dh_M"/>
    <property type="match status" value="1"/>
</dbReference>
<dbReference type="InterPro" id="IPR006091">
    <property type="entry name" value="Acyl-CoA_Oxase/DH_mid-dom"/>
</dbReference>
<keyword evidence="3" id="KW-0285">Flavoprotein</keyword>
<keyword evidence="4" id="KW-0274">FAD</keyword>
<evidence type="ECO:0000259" key="6">
    <source>
        <dbReference type="Pfam" id="PF02770"/>
    </source>
</evidence>
<evidence type="ECO:0000256" key="4">
    <source>
        <dbReference type="ARBA" id="ARBA00022827"/>
    </source>
</evidence>
<dbReference type="PANTHER" id="PTHR43884:SF22">
    <property type="entry name" value="BLR3437 PROTEIN"/>
    <property type="match status" value="1"/>
</dbReference>
<accession>A0ABW0M2Y2</accession>
<name>A0ABW0M2Y2_9BURK</name>
<dbReference type="Pfam" id="PF00441">
    <property type="entry name" value="Acyl-CoA_dh_1"/>
    <property type="match status" value="1"/>
</dbReference>
<evidence type="ECO:0000259" key="5">
    <source>
        <dbReference type="Pfam" id="PF00441"/>
    </source>
</evidence>
<dbReference type="Proteomes" id="UP001596045">
    <property type="component" value="Unassembled WGS sequence"/>
</dbReference>